<name>A0ABT5R1C5_9GAMM</name>
<feature type="transmembrane region" description="Helical" evidence="1">
    <location>
        <begin position="190"/>
        <end position="214"/>
    </location>
</feature>
<dbReference type="Pfam" id="PF07696">
    <property type="entry name" value="7TMR-DISMED2"/>
    <property type="match status" value="1"/>
</dbReference>
<dbReference type="Gene3D" id="3.20.20.450">
    <property type="entry name" value="EAL domain"/>
    <property type="match status" value="1"/>
</dbReference>
<dbReference type="Gene3D" id="3.30.70.270">
    <property type="match status" value="1"/>
</dbReference>
<gene>
    <name evidence="3" type="ORF">LRP50_13120</name>
</gene>
<feature type="transmembrane region" description="Helical" evidence="1">
    <location>
        <begin position="12"/>
        <end position="32"/>
    </location>
</feature>
<feature type="transmembrane region" description="Helical" evidence="1">
    <location>
        <begin position="258"/>
        <end position="277"/>
    </location>
</feature>
<accession>A0ABT5R1C5</accession>
<dbReference type="SUPFAM" id="SSF141868">
    <property type="entry name" value="EAL domain-like"/>
    <property type="match status" value="1"/>
</dbReference>
<dbReference type="SMART" id="SM00052">
    <property type="entry name" value="EAL"/>
    <property type="match status" value="1"/>
</dbReference>
<dbReference type="RefSeq" id="WP_274164916.1">
    <property type="nucleotide sequence ID" value="NZ_JAJUBC010000013.1"/>
</dbReference>
<dbReference type="InterPro" id="IPR029787">
    <property type="entry name" value="Nucleotide_cyclase"/>
</dbReference>
<dbReference type="InterPro" id="IPR050706">
    <property type="entry name" value="Cyclic-di-GMP_PDE-like"/>
</dbReference>
<dbReference type="InterPro" id="IPR011622">
    <property type="entry name" value="7TMR_DISM_rcpt_extracell_dom2"/>
</dbReference>
<feature type="transmembrane region" description="Helical" evidence="1">
    <location>
        <begin position="289"/>
        <end position="307"/>
    </location>
</feature>
<keyword evidence="1" id="KW-0812">Transmembrane</keyword>
<dbReference type="InterPro" id="IPR011623">
    <property type="entry name" value="7TMR_DISM_rcpt_extracell_dom1"/>
</dbReference>
<dbReference type="PANTHER" id="PTHR33121">
    <property type="entry name" value="CYCLIC DI-GMP PHOSPHODIESTERASE PDEF"/>
    <property type="match status" value="1"/>
</dbReference>
<dbReference type="EMBL" id="JAJUBC010000013">
    <property type="protein sequence ID" value="MDD1794077.1"/>
    <property type="molecule type" value="Genomic_DNA"/>
</dbReference>
<dbReference type="InterPro" id="IPR043128">
    <property type="entry name" value="Rev_trsase/Diguanyl_cyclase"/>
</dbReference>
<dbReference type="PROSITE" id="PS50883">
    <property type="entry name" value="EAL"/>
    <property type="match status" value="1"/>
</dbReference>
<feature type="transmembrane region" description="Helical" evidence="1">
    <location>
        <begin position="313"/>
        <end position="332"/>
    </location>
</feature>
<dbReference type="PANTHER" id="PTHR33121:SF70">
    <property type="entry name" value="SIGNALING PROTEIN YKOW"/>
    <property type="match status" value="1"/>
</dbReference>
<protein>
    <submittedName>
        <fullName evidence="3">EAL domain-containing protein</fullName>
    </submittedName>
</protein>
<keyword evidence="1" id="KW-1133">Transmembrane helix</keyword>
<feature type="transmembrane region" description="Helical" evidence="1">
    <location>
        <begin position="221"/>
        <end position="246"/>
    </location>
</feature>
<dbReference type="InterPro" id="IPR001633">
    <property type="entry name" value="EAL_dom"/>
</dbReference>
<feature type="transmembrane region" description="Helical" evidence="1">
    <location>
        <begin position="344"/>
        <end position="363"/>
    </location>
</feature>
<feature type="domain" description="EAL" evidence="2">
    <location>
        <begin position="585"/>
        <end position="838"/>
    </location>
</feature>
<dbReference type="SUPFAM" id="SSF55073">
    <property type="entry name" value="Nucleotide cyclase"/>
    <property type="match status" value="1"/>
</dbReference>
<dbReference type="Proteomes" id="UP001149400">
    <property type="component" value="Unassembled WGS sequence"/>
</dbReference>
<keyword evidence="1" id="KW-0472">Membrane</keyword>
<evidence type="ECO:0000256" key="1">
    <source>
        <dbReference type="SAM" id="Phobius"/>
    </source>
</evidence>
<dbReference type="InterPro" id="IPR035919">
    <property type="entry name" value="EAL_sf"/>
</dbReference>
<organism evidence="3 4">
    <name type="scientific">Enterovibrio gelatinilyticus</name>
    <dbReference type="NCBI Taxonomy" id="2899819"/>
    <lineage>
        <taxon>Bacteria</taxon>
        <taxon>Pseudomonadati</taxon>
        <taxon>Pseudomonadota</taxon>
        <taxon>Gammaproteobacteria</taxon>
        <taxon>Vibrionales</taxon>
        <taxon>Vibrionaceae</taxon>
        <taxon>Enterovibrio</taxon>
    </lineage>
</organism>
<reference evidence="3" key="1">
    <citation type="submission" date="2021-12" db="EMBL/GenBank/DDBJ databases">
        <title>Enterovibrio ZSDZ35 sp. nov. and Enterovibrio ZSDZ42 sp. nov., isolated from coastal seawater in Qingdao.</title>
        <authorList>
            <person name="Zhang P."/>
        </authorList>
    </citation>
    <scope>NUCLEOTIDE SEQUENCE</scope>
    <source>
        <strain evidence="3">ZSDZ42</strain>
    </source>
</reference>
<comment type="caution">
    <text evidence="3">The sequence shown here is derived from an EMBL/GenBank/DDBJ whole genome shotgun (WGS) entry which is preliminary data.</text>
</comment>
<keyword evidence="4" id="KW-1185">Reference proteome</keyword>
<dbReference type="Gene3D" id="2.60.40.2380">
    <property type="match status" value="1"/>
</dbReference>
<dbReference type="CDD" id="cd01948">
    <property type="entry name" value="EAL"/>
    <property type="match status" value="1"/>
</dbReference>
<evidence type="ECO:0000259" key="2">
    <source>
        <dbReference type="PROSITE" id="PS50883"/>
    </source>
</evidence>
<evidence type="ECO:0000313" key="4">
    <source>
        <dbReference type="Proteomes" id="UP001149400"/>
    </source>
</evidence>
<proteinExistence type="predicted"/>
<dbReference type="Pfam" id="PF07695">
    <property type="entry name" value="7TMR-DISM_7TM"/>
    <property type="match status" value="1"/>
</dbReference>
<evidence type="ECO:0000313" key="3">
    <source>
        <dbReference type="EMBL" id="MDD1794077.1"/>
    </source>
</evidence>
<sequence length="856" mass="96911">MRYQSLIPNRSLWVSVTLLIVVTFIIAGIRFGGLFPSLSSFSPNISVNYGYFVDSTNSHILGYVKESAIFRRIDDPKNIPWKLGNKSYWVKMDLENLAIDHRHMSLYFDTPMIDRLNIYQYTPDGEEINQWNLGDSIDRGYSQGNMPPSVRFTLDAFEQSTIYLHIYSTGIPVMPIWLMDAEEFNLLAQLIHTLWGGFIAIMILVAVYNLAVYVSLKERVYLVYAGYVLTAMVQLGAIHGFGIYLFPPALQIFFSNNVVALTFGLFLLSLLFAHLYLRVHKVQSLLKQIVHYGIMVLLGLMLMSFVLPEHISGTFLIAVQPVFYCLIGVLIWRRWNVGGRWSGMFMFSWLPLVVAGIFPPLLVTGVIEYTLLSRYAFMLGTVLAVLCMALALAERFRHQREESVYQLTHDAISDLPNANVLRLEIENLIGKNVSFSLCCFQIARFSSLAPYMSDKEKRHLVGKVCSRLDTALDSDEVHVLEVGYRQSYRIASIKEGQFGFIVLSADEEKVQLLLASVLDELDSYVELNNFAIRIQGSIGTSVHPKDGNRTDVLFNKALQALTETSSSNNKVNAYDSLNNFNRTLNMSLVADLRKAIDNDELQLYHQPQIDLRTGSIHGSEVLLRWEHPKFGQVSPEVFVKLAEEVGMINDLTIWVIKRAFYQQSKLVELGFGRRLSINVSASDIAIPNLVDKVADIAHHYNVPTGTLSLELTESTMVSDYDRLNDVIEKLSQHDIEVSIDDYGTGYSSLTYLSQLPFTELKIDRSFIQTLTNSPRQQNIVRATTEMAKSLGLMVVAEGVEDLETAVVLKRYGVDIAQGYHYSRPLSFSQYLLYLKRTCDKTPMPTKRSRRMGSQSG</sequence>
<feature type="transmembrane region" description="Helical" evidence="1">
    <location>
        <begin position="375"/>
        <end position="393"/>
    </location>
</feature>
<dbReference type="Pfam" id="PF00563">
    <property type="entry name" value="EAL"/>
    <property type="match status" value="1"/>
</dbReference>